<proteinExistence type="predicted"/>
<reference evidence="1" key="1">
    <citation type="journal article" date="2022" name="Nat. Microbiol.">
        <title>Unique mobile elements and scalable gene flow at the prokaryote-eukaryote boundary revealed by circularized Asgard archaea genomes.</title>
        <authorList>
            <person name="Wu F."/>
            <person name="Speth D.R."/>
            <person name="Philosof A."/>
            <person name="Cremiere A."/>
            <person name="Narayanan A."/>
            <person name="Barco R.A."/>
            <person name="Connon S.A."/>
            <person name="Amend J.P."/>
            <person name="Antoshechkin I.A."/>
            <person name="Orphan V.J."/>
        </authorList>
    </citation>
    <scope>NUCLEOTIDE SEQUENCE</scope>
    <source>
        <strain evidence="1">PM71</strain>
    </source>
</reference>
<dbReference type="AlphaFoldDB" id="A0A9Y1BK64"/>
<dbReference type="Proteomes" id="UP001201020">
    <property type="component" value="Chromosome"/>
</dbReference>
<name>A0A9Y1BK64_9ARCH</name>
<sequence length="98" mass="11408">MIERMRFCAQALISALENNQTPTTCLDEFISSVRDAWIKFEQGQITVAINQLPRPMYMFVIEELPKVINDPSQKEKIIKELKLFLNTIDLIIQPKEIN</sequence>
<dbReference type="EMBL" id="CP084166">
    <property type="protein sequence ID" value="UJG40357.1"/>
    <property type="molecule type" value="Genomic_DNA"/>
</dbReference>
<gene>
    <name evidence="1" type="ORF">K9W45_11005</name>
</gene>
<organism evidence="1">
    <name type="scientific">Candidatus Heimdallarchaeum aukensis</name>
    <dbReference type="NCBI Taxonomy" id="2876573"/>
    <lineage>
        <taxon>Archaea</taxon>
        <taxon>Promethearchaeati</taxon>
        <taxon>Candidatus Heimdallarchaeota</taxon>
        <taxon>Candidatus Heimdallarchaeia (ex Rinke et al. 2021) (nom. nud.)</taxon>
        <taxon>Candidatus Heimdallarchaeales</taxon>
        <taxon>Candidatus Heimdallarchaeaceae</taxon>
        <taxon>Candidatus Heimdallarchaeum</taxon>
    </lineage>
</organism>
<accession>A0A9Y1BK64</accession>
<protein>
    <submittedName>
        <fullName evidence="1">Uncharacterized protein</fullName>
    </submittedName>
</protein>
<evidence type="ECO:0000313" key="1">
    <source>
        <dbReference type="EMBL" id="UJG40357.1"/>
    </source>
</evidence>